<feature type="domain" description="Porin" evidence="3">
    <location>
        <begin position="7"/>
        <end position="329"/>
    </location>
</feature>
<dbReference type="InterPro" id="IPR023614">
    <property type="entry name" value="Porin_dom_sf"/>
</dbReference>
<dbReference type="Proteomes" id="UP000305887">
    <property type="component" value="Unassembled WGS sequence"/>
</dbReference>
<dbReference type="EMBL" id="VDFU01000009">
    <property type="protein sequence ID" value="TNC49789.1"/>
    <property type="molecule type" value="Genomic_DNA"/>
</dbReference>
<name>A0A5C4MYT3_9RHOB</name>
<dbReference type="GO" id="GO:0015288">
    <property type="term" value="F:porin activity"/>
    <property type="evidence" value="ECO:0007669"/>
    <property type="project" value="InterPro"/>
</dbReference>
<dbReference type="SUPFAM" id="SSF56935">
    <property type="entry name" value="Porins"/>
    <property type="match status" value="1"/>
</dbReference>
<dbReference type="AlphaFoldDB" id="A0A5C4MYT3"/>
<feature type="compositionally biased region" description="Acidic residues" evidence="1">
    <location>
        <begin position="318"/>
        <end position="345"/>
    </location>
</feature>
<dbReference type="InterPro" id="IPR033900">
    <property type="entry name" value="Gram_neg_porin_domain"/>
</dbReference>
<keyword evidence="2" id="KW-0732">Signal</keyword>
<evidence type="ECO:0000313" key="4">
    <source>
        <dbReference type="EMBL" id="TNC49789.1"/>
    </source>
</evidence>
<dbReference type="Pfam" id="PF13609">
    <property type="entry name" value="Porin_4"/>
    <property type="match status" value="1"/>
</dbReference>
<comment type="caution">
    <text evidence="4">The sequence shown here is derived from an EMBL/GenBank/DDBJ whole genome shotgun (WGS) entry which is preliminary data.</text>
</comment>
<sequence>MKRILLASASIVAFAGAAAAEVTFGGSAELAYNLDNGDELRDGEGSDGFYWEANLGVTLSQELNNGLTAAASFTLEIVDDSDGGDSADDDGVNVDNDFVLSLTTEAGGLFFGDTAYAAETHWDPAGEMLADDFSEQDGEVVLRGDIIYSGVEAAISYNVADNENDVPEDDLDQLSFGASGTISTFTYSVAYQEESDAVALIEDDETTPDVDESEANEDVYTIDDDFEPYEVFGISVGTTFGGADVSAAYARNLTQEDSSLGLEVAYPFGPVTLGAYYVLENDDASDATDTTEDDFDNSFGVSADYASGPLSVSAFYELEDDGNDDNDDEAEGDAENAGDDDDEDSNYGIEFGYESGAGLEVYAGYIQEDGGYVGVEYDLGNGAELIASYADEDEEGAREYEAGTTVALSLEF</sequence>
<feature type="chain" id="PRO_5022790763" evidence="2">
    <location>
        <begin position="20"/>
        <end position="412"/>
    </location>
</feature>
<dbReference type="GO" id="GO:0016020">
    <property type="term" value="C:membrane"/>
    <property type="evidence" value="ECO:0007669"/>
    <property type="project" value="InterPro"/>
</dbReference>
<evidence type="ECO:0000256" key="1">
    <source>
        <dbReference type="SAM" id="MobiDB-lite"/>
    </source>
</evidence>
<gene>
    <name evidence="4" type="ORF">FHG66_09740</name>
</gene>
<dbReference type="RefSeq" id="WP_139076565.1">
    <property type="nucleotide sequence ID" value="NZ_VDFU01000009.1"/>
</dbReference>
<proteinExistence type="predicted"/>
<feature type="region of interest" description="Disordered" evidence="1">
    <location>
        <begin position="318"/>
        <end position="347"/>
    </location>
</feature>
<organism evidence="4 5">
    <name type="scientific">Rubellimicrobium rubrum</name>
    <dbReference type="NCBI Taxonomy" id="2585369"/>
    <lineage>
        <taxon>Bacteria</taxon>
        <taxon>Pseudomonadati</taxon>
        <taxon>Pseudomonadota</taxon>
        <taxon>Alphaproteobacteria</taxon>
        <taxon>Rhodobacterales</taxon>
        <taxon>Roseobacteraceae</taxon>
        <taxon>Rubellimicrobium</taxon>
    </lineage>
</organism>
<accession>A0A5C4MYT3</accession>
<reference evidence="4 5" key="1">
    <citation type="submission" date="2019-06" db="EMBL/GenBank/DDBJ databases">
        <title>YIM 131921 draft genome.</title>
        <authorList>
            <person name="Jiang L."/>
        </authorList>
    </citation>
    <scope>NUCLEOTIDE SEQUENCE [LARGE SCALE GENOMIC DNA]</scope>
    <source>
        <strain evidence="4 5">YIM 131921</strain>
    </source>
</reference>
<evidence type="ECO:0000259" key="3">
    <source>
        <dbReference type="Pfam" id="PF13609"/>
    </source>
</evidence>
<protein>
    <submittedName>
        <fullName evidence="4">Porin</fullName>
    </submittedName>
</protein>
<dbReference type="OrthoDB" id="7874340at2"/>
<keyword evidence="5" id="KW-1185">Reference proteome</keyword>
<dbReference type="Gene3D" id="2.40.160.10">
    <property type="entry name" value="Porin"/>
    <property type="match status" value="2"/>
</dbReference>
<evidence type="ECO:0000256" key="2">
    <source>
        <dbReference type="SAM" id="SignalP"/>
    </source>
</evidence>
<feature type="signal peptide" evidence="2">
    <location>
        <begin position="1"/>
        <end position="19"/>
    </location>
</feature>
<evidence type="ECO:0000313" key="5">
    <source>
        <dbReference type="Proteomes" id="UP000305887"/>
    </source>
</evidence>